<evidence type="ECO:0000256" key="9">
    <source>
        <dbReference type="HAMAP-Rule" id="MF_00061"/>
    </source>
</evidence>
<dbReference type="PIRSF" id="PIRSF010376">
    <property type="entry name" value="IspE"/>
    <property type="match status" value="1"/>
</dbReference>
<reference evidence="12 13" key="1">
    <citation type="submission" date="2018-11" db="EMBL/GenBank/DDBJ databases">
        <authorList>
            <person name="Li F."/>
        </authorList>
    </citation>
    <scope>NUCLEOTIDE SEQUENCE [LARGE SCALE GENOMIC DNA]</scope>
    <source>
        <strain evidence="12 13">Gsoil 097</strain>
    </source>
</reference>
<dbReference type="NCBIfam" id="TIGR00154">
    <property type="entry name" value="ispE"/>
    <property type="match status" value="1"/>
</dbReference>
<evidence type="ECO:0000256" key="2">
    <source>
        <dbReference type="ARBA" id="ARBA00012052"/>
    </source>
</evidence>
<keyword evidence="7 9" id="KW-0067">ATP-binding</keyword>
<dbReference type="HAMAP" id="MF_00061">
    <property type="entry name" value="IspE"/>
    <property type="match status" value="1"/>
</dbReference>
<keyword evidence="9" id="KW-0414">Isoprene biosynthesis</keyword>
<evidence type="ECO:0000256" key="5">
    <source>
        <dbReference type="ARBA" id="ARBA00022741"/>
    </source>
</evidence>
<dbReference type="GO" id="GO:0016114">
    <property type="term" value="P:terpenoid biosynthetic process"/>
    <property type="evidence" value="ECO:0007669"/>
    <property type="project" value="UniProtKB-UniRule"/>
</dbReference>
<dbReference type="EMBL" id="RJSE01000007">
    <property type="protein sequence ID" value="RNL62566.1"/>
    <property type="molecule type" value="Genomic_DNA"/>
</dbReference>
<feature type="domain" description="GHMP kinase N-terminal" evidence="10">
    <location>
        <begin position="77"/>
        <end position="155"/>
    </location>
</feature>
<dbReference type="Proteomes" id="UP000267128">
    <property type="component" value="Unassembled WGS sequence"/>
</dbReference>
<evidence type="ECO:0000256" key="4">
    <source>
        <dbReference type="ARBA" id="ARBA00022679"/>
    </source>
</evidence>
<dbReference type="OrthoDB" id="3173073at2"/>
<dbReference type="Gene3D" id="3.30.230.10">
    <property type="match status" value="1"/>
</dbReference>
<evidence type="ECO:0000313" key="13">
    <source>
        <dbReference type="Proteomes" id="UP000267128"/>
    </source>
</evidence>
<keyword evidence="6 9" id="KW-0418">Kinase</keyword>
<sequence length="304" mass="30763">MTAPTSARSVTVRAPAKINLVLGVGPVRDDGYHPLDTVYQAISLYDDITVSTAAGWSVGVEPIGDVDVSEVPLDETNIVVRAGVLLTEHHGIARRASIGISKGIPVAGGMAGGSADAAATLVALDRLWDLRTSDEDLLAIAAELGSDVPFALLGGTAHGTGRGELVESVGDAGTWWWVVVPNATGMSTPAVYAAFDDHGGGGSDSAAVLAALAGTDLDALTAGVRNDLQSVALELRADLRLTESDLVGAGARAALLSGSGPTFLGLVEDQDSAHEVREALLDAGHPGVLVATGPVAGAHVVQYA</sequence>
<comment type="similarity">
    <text evidence="1 9">Belongs to the GHMP kinase family. IspE subfamily.</text>
</comment>
<keyword evidence="4 9" id="KW-0808">Transferase</keyword>
<dbReference type="Pfam" id="PF08544">
    <property type="entry name" value="GHMP_kinases_C"/>
    <property type="match status" value="1"/>
</dbReference>
<dbReference type="InterPro" id="IPR004424">
    <property type="entry name" value="IspE"/>
</dbReference>
<name>A0A3N0CHR4_9ACTN</name>
<dbReference type="GO" id="GO:0019288">
    <property type="term" value="P:isopentenyl diphosphate biosynthetic process, methylerythritol 4-phosphate pathway"/>
    <property type="evidence" value="ECO:0007669"/>
    <property type="project" value="UniProtKB-UniRule"/>
</dbReference>
<evidence type="ECO:0000256" key="7">
    <source>
        <dbReference type="ARBA" id="ARBA00022840"/>
    </source>
</evidence>
<dbReference type="Gene3D" id="3.30.70.890">
    <property type="entry name" value="GHMP kinase, C-terminal domain"/>
    <property type="match status" value="1"/>
</dbReference>
<comment type="function">
    <text evidence="9">Catalyzes the phosphorylation of the position 2 hydroxy group of 4-diphosphocytidyl-2C-methyl-D-erythritol.</text>
</comment>
<feature type="domain" description="GHMP kinase C-terminal" evidence="11">
    <location>
        <begin position="216"/>
        <end position="283"/>
    </location>
</feature>
<dbReference type="InterPro" id="IPR006204">
    <property type="entry name" value="GHMP_kinase_N_dom"/>
</dbReference>
<proteinExistence type="inferred from homology"/>
<dbReference type="Pfam" id="PF00288">
    <property type="entry name" value="GHMP_kinases_N"/>
    <property type="match status" value="1"/>
</dbReference>
<organism evidence="12 13">
    <name type="scientific">Nocardioides marmoriginsengisoli</name>
    <dbReference type="NCBI Taxonomy" id="661483"/>
    <lineage>
        <taxon>Bacteria</taxon>
        <taxon>Bacillati</taxon>
        <taxon>Actinomycetota</taxon>
        <taxon>Actinomycetes</taxon>
        <taxon>Propionibacteriales</taxon>
        <taxon>Nocardioidaceae</taxon>
        <taxon>Nocardioides</taxon>
    </lineage>
</organism>
<comment type="catalytic activity">
    <reaction evidence="9">
        <text>4-CDP-2-C-methyl-D-erythritol + ATP = 4-CDP-2-C-methyl-D-erythritol 2-phosphate + ADP + H(+)</text>
        <dbReference type="Rhea" id="RHEA:18437"/>
        <dbReference type="ChEBI" id="CHEBI:15378"/>
        <dbReference type="ChEBI" id="CHEBI:30616"/>
        <dbReference type="ChEBI" id="CHEBI:57823"/>
        <dbReference type="ChEBI" id="CHEBI:57919"/>
        <dbReference type="ChEBI" id="CHEBI:456216"/>
        <dbReference type="EC" id="2.7.1.148"/>
    </reaction>
</comment>
<dbReference type="EC" id="2.7.1.148" evidence="2 9"/>
<feature type="active site" evidence="9">
    <location>
        <position position="147"/>
    </location>
</feature>
<protein>
    <recommendedName>
        <fullName evidence="3 9">4-diphosphocytidyl-2-C-methyl-D-erythritol kinase</fullName>
        <shortName evidence="9">CMK</shortName>
        <ecNumber evidence="2 9">2.7.1.148</ecNumber>
    </recommendedName>
    <alternativeName>
        <fullName evidence="8 9">4-(cytidine-5'-diphospho)-2-C-methyl-D-erythritol kinase</fullName>
    </alternativeName>
</protein>
<evidence type="ECO:0000313" key="12">
    <source>
        <dbReference type="EMBL" id="RNL62566.1"/>
    </source>
</evidence>
<evidence type="ECO:0000256" key="8">
    <source>
        <dbReference type="ARBA" id="ARBA00032554"/>
    </source>
</evidence>
<keyword evidence="13" id="KW-1185">Reference proteome</keyword>
<evidence type="ECO:0000256" key="3">
    <source>
        <dbReference type="ARBA" id="ARBA00017473"/>
    </source>
</evidence>
<dbReference type="InterPro" id="IPR013750">
    <property type="entry name" value="GHMP_kinase_C_dom"/>
</dbReference>
<gene>
    <name evidence="9" type="primary">ispE</name>
    <name evidence="12" type="ORF">EFK50_12425</name>
</gene>
<dbReference type="InterPro" id="IPR036554">
    <property type="entry name" value="GHMP_kinase_C_sf"/>
</dbReference>
<dbReference type="SUPFAM" id="SSF54211">
    <property type="entry name" value="Ribosomal protein S5 domain 2-like"/>
    <property type="match status" value="1"/>
</dbReference>
<feature type="active site" evidence="9">
    <location>
        <position position="17"/>
    </location>
</feature>
<dbReference type="GO" id="GO:0005524">
    <property type="term" value="F:ATP binding"/>
    <property type="evidence" value="ECO:0007669"/>
    <property type="project" value="UniProtKB-UniRule"/>
</dbReference>
<dbReference type="PANTHER" id="PTHR43527">
    <property type="entry name" value="4-DIPHOSPHOCYTIDYL-2-C-METHYL-D-ERYTHRITOL KINASE, CHLOROPLASTIC"/>
    <property type="match status" value="1"/>
</dbReference>
<dbReference type="GO" id="GO:0050515">
    <property type="term" value="F:4-(cytidine 5'-diphospho)-2-C-methyl-D-erythritol kinase activity"/>
    <property type="evidence" value="ECO:0007669"/>
    <property type="project" value="UniProtKB-UniRule"/>
</dbReference>
<feature type="binding site" evidence="9">
    <location>
        <begin position="105"/>
        <end position="115"/>
    </location>
    <ligand>
        <name>ATP</name>
        <dbReference type="ChEBI" id="CHEBI:30616"/>
    </ligand>
</feature>
<dbReference type="UniPathway" id="UPA00056">
    <property type="reaction ID" value="UER00094"/>
</dbReference>
<evidence type="ECO:0000259" key="11">
    <source>
        <dbReference type="Pfam" id="PF08544"/>
    </source>
</evidence>
<evidence type="ECO:0000256" key="6">
    <source>
        <dbReference type="ARBA" id="ARBA00022777"/>
    </source>
</evidence>
<keyword evidence="5 9" id="KW-0547">Nucleotide-binding</keyword>
<dbReference type="PANTHER" id="PTHR43527:SF2">
    <property type="entry name" value="4-DIPHOSPHOCYTIDYL-2-C-METHYL-D-ERYTHRITOL KINASE, CHLOROPLASTIC"/>
    <property type="match status" value="1"/>
</dbReference>
<evidence type="ECO:0000259" key="10">
    <source>
        <dbReference type="Pfam" id="PF00288"/>
    </source>
</evidence>
<dbReference type="InterPro" id="IPR020568">
    <property type="entry name" value="Ribosomal_Su5_D2-typ_SF"/>
</dbReference>
<comment type="caution">
    <text evidence="12">The sequence shown here is derived from an EMBL/GenBank/DDBJ whole genome shotgun (WGS) entry which is preliminary data.</text>
</comment>
<dbReference type="SUPFAM" id="SSF55060">
    <property type="entry name" value="GHMP Kinase, C-terminal domain"/>
    <property type="match status" value="1"/>
</dbReference>
<accession>A0A3N0CHR4</accession>
<dbReference type="RefSeq" id="WP_123227862.1">
    <property type="nucleotide sequence ID" value="NZ_RJSE01000007.1"/>
</dbReference>
<comment type="pathway">
    <text evidence="9">Isoprenoid biosynthesis; isopentenyl diphosphate biosynthesis via DXP pathway; isopentenyl diphosphate from 1-deoxy-D-xylulose 5-phosphate: step 3/6.</text>
</comment>
<evidence type="ECO:0000256" key="1">
    <source>
        <dbReference type="ARBA" id="ARBA00009684"/>
    </source>
</evidence>
<dbReference type="NCBIfam" id="NF002870">
    <property type="entry name" value="PRK03188.1"/>
    <property type="match status" value="1"/>
</dbReference>
<dbReference type="AlphaFoldDB" id="A0A3N0CHR4"/>
<dbReference type="InterPro" id="IPR014721">
    <property type="entry name" value="Ribsml_uS5_D2-typ_fold_subgr"/>
</dbReference>